<evidence type="ECO:0000313" key="3">
    <source>
        <dbReference type="WBParaSite" id="scaffold36232_cov306.g23101"/>
    </source>
</evidence>
<dbReference type="AlphaFoldDB" id="A0A915MD66"/>
<dbReference type="Proteomes" id="UP000887561">
    <property type="component" value="Unplaced"/>
</dbReference>
<protein>
    <submittedName>
        <fullName evidence="3">Uncharacterized protein</fullName>
    </submittedName>
</protein>
<sequence>MKQSSAVQEDEILQKGLIQFFEPFIQAKYYALALALKQIVMKENEKEEESIYENLHSIKLNISEEEMSKINLIENNFVLIENVLKDLSGDLFEKCNGMILEKLGYNKNEFVSQLLEEMSKIMWNLDFKLSGDSSDQFIPSYFDFRAVQLPGNGGKGTLATRLIEKIFNYVTSPFDWIGKKAANSRNGVFQKVYGQLNSIVEVFRSFVLRKTPIENMFVQLYYHEKIRGKKLKGKILKLIGNFQKELSDGKTWKEIKKDFGELMKEIEILVKILNLKDEKPKDIEKMLKQIEAKKESIQEETKDFKKENVEWTDIRSCAISKLQTLSTQKSTTLLRTKREVPVFLYHDRRYSVKTSNVFNFIGWYLIVGGSLWFGSSLLVLNVVSEWDPHCPVPVIHLSEMHLPEMHMPAFFHRRQNSPNIPQHTQFQPQHPPHTQFRPQQSNPNRADVEMGEVVWGYPVHDHFAAQQYQYRHRRNVKGTKKGWYLFNKLWF</sequence>
<evidence type="ECO:0000313" key="2">
    <source>
        <dbReference type="Proteomes" id="UP000887561"/>
    </source>
</evidence>
<feature type="compositionally biased region" description="Low complexity" evidence="1">
    <location>
        <begin position="421"/>
        <end position="440"/>
    </location>
</feature>
<proteinExistence type="predicted"/>
<organism evidence="2 3">
    <name type="scientific">Meloidogyne javanica</name>
    <name type="common">Root-knot nematode worm</name>
    <dbReference type="NCBI Taxonomy" id="6303"/>
    <lineage>
        <taxon>Eukaryota</taxon>
        <taxon>Metazoa</taxon>
        <taxon>Ecdysozoa</taxon>
        <taxon>Nematoda</taxon>
        <taxon>Chromadorea</taxon>
        <taxon>Rhabditida</taxon>
        <taxon>Tylenchina</taxon>
        <taxon>Tylenchomorpha</taxon>
        <taxon>Tylenchoidea</taxon>
        <taxon>Meloidogynidae</taxon>
        <taxon>Meloidogyninae</taxon>
        <taxon>Meloidogyne</taxon>
        <taxon>Meloidogyne incognita group</taxon>
    </lineage>
</organism>
<keyword evidence="2" id="KW-1185">Reference proteome</keyword>
<name>A0A915MD66_MELJA</name>
<reference evidence="3" key="1">
    <citation type="submission" date="2022-11" db="UniProtKB">
        <authorList>
            <consortium name="WormBaseParasite"/>
        </authorList>
    </citation>
    <scope>IDENTIFICATION</scope>
</reference>
<dbReference type="WBParaSite" id="scaffold36232_cov306.g23101">
    <property type="protein sequence ID" value="scaffold36232_cov306.g23101"/>
    <property type="gene ID" value="scaffold36232_cov306.g23101"/>
</dbReference>
<feature type="region of interest" description="Disordered" evidence="1">
    <location>
        <begin position="418"/>
        <end position="443"/>
    </location>
</feature>
<accession>A0A915MD66</accession>
<evidence type="ECO:0000256" key="1">
    <source>
        <dbReference type="SAM" id="MobiDB-lite"/>
    </source>
</evidence>